<comment type="subcellular location">
    <subcellularLocation>
        <location evidence="1">Cell inner membrane</location>
        <topology evidence="1">Multi-pass membrane protein</topology>
    </subcellularLocation>
</comment>
<dbReference type="InterPro" id="IPR055348">
    <property type="entry name" value="DctQ"/>
</dbReference>
<evidence type="ECO:0000256" key="8">
    <source>
        <dbReference type="SAM" id="Phobius"/>
    </source>
</evidence>
<name>A0A381WYG4_9ZZZZ</name>
<evidence type="ECO:0000256" key="7">
    <source>
        <dbReference type="ARBA" id="ARBA00023136"/>
    </source>
</evidence>
<evidence type="ECO:0000256" key="2">
    <source>
        <dbReference type="ARBA" id="ARBA00022448"/>
    </source>
</evidence>
<feature type="transmembrane region" description="Helical" evidence="8">
    <location>
        <begin position="62"/>
        <end position="81"/>
    </location>
</feature>
<feature type="transmembrane region" description="Helical" evidence="8">
    <location>
        <begin position="156"/>
        <end position="177"/>
    </location>
</feature>
<keyword evidence="2" id="KW-0813">Transport</keyword>
<feature type="domain" description="Tripartite ATP-independent periplasmic transporters DctQ component" evidence="9">
    <location>
        <begin position="42"/>
        <end position="177"/>
    </location>
</feature>
<accession>A0A381WYG4</accession>
<gene>
    <name evidence="10" type="ORF">METZ01_LOCUS110399</name>
</gene>
<evidence type="ECO:0000313" key="10">
    <source>
        <dbReference type="EMBL" id="SVA57545.1"/>
    </source>
</evidence>
<dbReference type="AlphaFoldDB" id="A0A381WYG4"/>
<evidence type="ECO:0000256" key="3">
    <source>
        <dbReference type="ARBA" id="ARBA00022475"/>
    </source>
</evidence>
<organism evidence="10">
    <name type="scientific">marine metagenome</name>
    <dbReference type="NCBI Taxonomy" id="408172"/>
    <lineage>
        <taxon>unclassified sequences</taxon>
        <taxon>metagenomes</taxon>
        <taxon>ecological metagenomes</taxon>
    </lineage>
</organism>
<feature type="transmembrane region" description="Helical" evidence="8">
    <location>
        <begin position="102"/>
        <end position="123"/>
    </location>
</feature>
<proteinExistence type="predicted"/>
<keyword evidence="5 8" id="KW-0812">Transmembrane</keyword>
<dbReference type="Pfam" id="PF04290">
    <property type="entry name" value="DctQ"/>
    <property type="match status" value="1"/>
</dbReference>
<dbReference type="GO" id="GO:0005886">
    <property type="term" value="C:plasma membrane"/>
    <property type="evidence" value="ECO:0007669"/>
    <property type="project" value="UniProtKB-SubCell"/>
</dbReference>
<evidence type="ECO:0000256" key="6">
    <source>
        <dbReference type="ARBA" id="ARBA00022989"/>
    </source>
</evidence>
<evidence type="ECO:0000256" key="5">
    <source>
        <dbReference type="ARBA" id="ARBA00022692"/>
    </source>
</evidence>
<reference evidence="10" key="1">
    <citation type="submission" date="2018-05" db="EMBL/GenBank/DDBJ databases">
        <authorList>
            <person name="Lanie J.A."/>
            <person name="Ng W.-L."/>
            <person name="Kazmierczak K.M."/>
            <person name="Andrzejewski T.M."/>
            <person name="Davidsen T.M."/>
            <person name="Wayne K.J."/>
            <person name="Tettelin H."/>
            <person name="Glass J.I."/>
            <person name="Rusch D."/>
            <person name="Podicherti R."/>
            <person name="Tsui H.-C.T."/>
            <person name="Winkler M.E."/>
        </authorList>
    </citation>
    <scope>NUCLEOTIDE SEQUENCE</scope>
</reference>
<evidence type="ECO:0000256" key="4">
    <source>
        <dbReference type="ARBA" id="ARBA00022519"/>
    </source>
</evidence>
<dbReference type="PANTHER" id="PTHR35011">
    <property type="entry name" value="2,3-DIKETO-L-GULONATE TRAP TRANSPORTER SMALL PERMEASE PROTEIN YIAM"/>
    <property type="match status" value="1"/>
</dbReference>
<evidence type="ECO:0000259" key="9">
    <source>
        <dbReference type="Pfam" id="PF04290"/>
    </source>
</evidence>
<dbReference type="EMBL" id="UINC01013293">
    <property type="protein sequence ID" value="SVA57545.1"/>
    <property type="molecule type" value="Genomic_DNA"/>
</dbReference>
<keyword evidence="4" id="KW-0997">Cell inner membrane</keyword>
<dbReference type="InterPro" id="IPR007387">
    <property type="entry name" value="TRAP_DctQ"/>
</dbReference>
<sequence length="224" mass="25237">MSNQDIAALSPGARLLSNVDSYYFQFEKLLNLLAGIVIMGLMFLGVFQVLGRKVINFPVPGYVDLVEFAMVVFAFLAISYCQKLGGHVRMEIIIGRFKGRALWFLECIGILIAMYIIAVLMYYSYSHFLRSFDCSFPFCVGDSSMDIELPIWPSKLLVPFAFGMLLLRFTIQLVGYFRLFLYPDADPIAIPIIESVDEQAQHEIDTGLAGEEEKVVITGDVRSQ</sequence>
<evidence type="ECO:0000256" key="1">
    <source>
        <dbReference type="ARBA" id="ARBA00004429"/>
    </source>
</evidence>
<keyword evidence="6 8" id="KW-1133">Transmembrane helix</keyword>
<protein>
    <recommendedName>
        <fullName evidence="9">Tripartite ATP-independent periplasmic transporters DctQ component domain-containing protein</fullName>
    </recommendedName>
</protein>
<feature type="transmembrane region" description="Helical" evidence="8">
    <location>
        <begin position="29"/>
        <end position="50"/>
    </location>
</feature>
<keyword evidence="3" id="KW-1003">Cell membrane</keyword>
<keyword evidence="7 8" id="KW-0472">Membrane</keyword>